<sequence length="240" mass="25457">MKLRNILIACAASVAIAGAGLTAYLATGGESEAVAAELAASGTAIAAAQGQTAPGDVQTAQTDVTQVGDDEHILGDPDAPVTIIEYSSLTCPHCANFHEETLPKLKQEWIEPGKAKLVLRHYPLDRLALAGALVANCFEGDRFFAVVDLMFAQQQQWARADNPGQALQRLVSQAGMDSETFNQCISDQEEAKKILDRQQVGREQAGIQSTPTFLIDGTKLEGAQPYAEFEQALEAAGDGA</sequence>
<comment type="function">
    <text evidence="1">May be required for disulfide bond formation in some proteins.</text>
</comment>
<dbReference type="SUPFAM" id="SSF52833">
    <property type="entry name" value="Thioredoxin-like"/>
    <property type="match status" value="1"/>
</dbReference>
<dbReference type="EMBL" id="NRRE01000032">
    <property type="protein sequence ID" value="MBK1698968.1"/>
    <property type="molecule type" value="Genomic_DNA"/>
</dbReference>
<evidence type="ECO:0000256" key="6">
    <source>
        <dbReference type="ARBA" id="ARBA00023284"/>
    </source>
</evidence>
<keyword evidence="6" id="KW-0676">Redox-active center</keyword>
<feature type="domain" description="Thioredoxin" evidence="8">
    <location>
        <begin position="47"/>
        <end position="238"/>
    </location>
</feature>
<evidence type="ECO:0000259" key="8">
    <source>
        <dbReference type="PROSITE" id="PS51352"/>
    </source>
</evidence>
<proteinExistence type="inferred from homology"/>
<dbReference type="InterPro" id="IPR036249">
    <property type="entry name" value="Thioredoxin-like_sf"/>
</dbReference>
<dbReference type="AlphaFoldDB" id="A0A934V1S4"/>
<evidence type="ECO:0000256" key="3">
    <source>
        <dbReference type="ARBA" id="ARBA00022729"/>
    </source>
</evidence>
<dbReference type="Gene3D" id="3.40.30.10">
    <property type="entry name" value="Glutaredoxin"/>
    <property type="match status" value="1"/>
</dbReference>
<evidence type="ECO:0000313" key="10">
    <source>
        <dbReference type="Proteomes" id="UP000778970"/>
    </source>
</evidence>
<reference evidence="9" key="2">
    <citation type="journal article" date="2020" name="Microorganisms">
        <title>Osmotic Adaptation and Compatible Solute Biosynthesis of Phototrophic Bacteria as Revealed from Genome Analyses.</title>
        <authorList>
            <person name="Imhoff J.F."/>
            <person name="Rahn T."/>
            <person name="Kunzel S."/>
            <person name="Keller A."/>
            <person name="Neulinger S.C."/>
        </authorList>
    </citation>
    <scope>NUCLEOTIDE SEQUENCE</scope>
    <source>
        <strain evidence="9">DSM 9154</strain>
    </source>
</reference>
<protein>
    <recommendedName>
        <fullName evidence="8">Thioredoxin domain-containing protein</fullName>
    </recommendedName>
</protein>
<comment type="similarity">
    <text evidence="2">Belongs to the thioredoxin family. DsbA subfamily.</text>
</comment>
<feature type="chain" id="PRO_5037120939" description="Thioredoxin domain-containing protein" evidence="7">
    <location>
        <begin position="18"/>
        <end position="240"/>
    </location>
</feature>
<dbReference type="PANTHER" id="PTHR13887">
    <property type="entry name" value="GLUTATHIONE S-TRANSFERASE KAPPA"/>
    <property type="match status" value="1"/>
</dbReference>
<evidence type="ECO:0000256" key="2">
    <source>
        <dbReference type="ARBA" id="ARBA00005791"/>
    </source>
</evidence>
<evidence type="ECO:0000256" key="1">
    <source>
        <dbReference type="ARBA" id="ARBA00003565"/>
    </source>
</evidence>
<feature type="signal peptide" evidence="7">
    <location>
        <begin position="1"/>
        <end position="17"/>
    </location>
</feature>
<evidence type="ECO:0000313" key="9">
    <source>
        <dbReference type="EMBL" id="MBK1698968.1"/>
    </source>
</evidence>
<keyword evidence="5" id="KW-1015">Disulfide bond</keyword>
<dbReference type="PROSITE" id="PS00194">
    <property type="entry name" value="THIOREDOXIN_1"/>
    <property type="match status" value="1"/>
</dbReference>
<organism evidence="9 10">
    <name type="scientific">Rhodovibrio salinarum</name>
    <dbReference type="NCBI Taxonomy" id="1087"/>
    <lineage>
        <taxon>Bacteria</taxon>
        <taxon>Pseudomonadati</taxon>
        <taxon>Pseudomonadota</taxon>
        <taxon>Alphaproteobacteria</taxon>
        <taxon>Rhodospirillales</taxon>
        <taxon>Rhodovibrionaceae</taxon>
        <taxon>Rhodovibrio</taxon>
    </lineage>
</organism>
<dbReference type="RefSeq" id="WP_051431785.1">
    <property type="nucleotide sequence ID" value="NZ_NRRE01000032.1"/>
</dbReference>
<dbReference type="InterPro" id="IPR013766">
    <property type="entry name" value="Thioredoxin_domain"/>
</dbReference>
<comment type="caution">
    <text evidence="9">The sequence shown here is derived from an EMBL/GenBank/DDBJ whole genome shotgun (WGS) entry which is preliminary data.</text>
</comment>
<reference evidence="9" key="1">
    <citation type="submission" date="2017-08" db="EMBL/GenBank/DDBJ databases">
        <authorList>
            <person name="Imhoff J.F."/>
            <person name="Rahn T."/>
            <person name="Kuenzel S."/>
            <person name="Neulinger S.C."/>
        </authorList>
    </citation>
    <scope>NUCLEOTIDE SEQUENCE</scope>
    <source>
        <strain evidence="9">DSM 9154</strain>
    </source>
</reference>
<gene>
    <name evidence="9" type="ORF">CKO21_17130</name>
</gene>
<dbReference type="InterPro" id="IPR012336">
    <property type="entry name" value="Thioredoxin-like_fold"/>
</dbReference>
<dbReference type="InterPro" id="IPR017937">
    <property type="entry name" value="Thioredoxin_CS"/>
</dbReference>
<name>A0A934V1S4_9PROT</name>
<accession>A0A934V1S4</accession>
<dbReference type="PROSITE" id="PS51352">
    <property type="entry name" value="THIOREDOXIN_2"/>
    <property type="match status" value="1"/>
</dbReference>
<evidence type="ECO:0000256" key="7">
    <source>
        <dbReference type="SAM" id="SignalP"/>
    </source>
</evidence>
<evidence type="ECO:0000256" key="4">
    <source>
        <dbReference type="ARBA" id="ARBA00023002"/>
    </source>
</evidence>
<keyword evidence="3 7" id="KW-0732">Signal</keyword>
<keyword evidence="4" id="KW-0560">Oxidoreductase</keyword>
<dbReference type="Pfam" id="PF13462">
    <property type="entry name" value="Thioredoxin_4"/>
    <property type="match status" value="1"/>
</dbReference>
<evidence type="ECO:0000256" key="5">
    <source>
        <dbReference type="ARBA" id="ARBA00023157"/>
    </source>
</evidence>
<keyword evidence="10" id="KW-1185">Reference proteome</keyword>
<dbReference type="GO" id="GO:0015036">
    <property type="term" value="F:disulfide oxidoreductase activity"/>
    <property type="evidence" value="ECO:0007669"/>
    <property type="project" value="UniProtKB-ARBA"/>
</dbReference>
<dbReference type="Proteomes" id="UP000778970">
    <property type="component" value="Unassembled WGS sequence"/>
</dbReference>
<dbReference type="PANTHER" id="PTHR13887:SF14">
    <property type="entry name" value="DISULFIDE BOND FORMATION PROTEIN D"/>
    <property type="match status" value="1"/>
</dbReference>